<dbReference type="AlphaFoldDB" id="A0A1T2LAX0"/>
<sequence length="262" mass="29445">MSRVAVVLVMVSALLVGCASDSSKSEAPEQGRDQQVAQLNLQLGINYMRSGDNGQAMEKLQRSLAHDQSNAVTHSTIALLYSRLRDNPKAEHHYQRSIALNPDDAMTRANFGSFLCSRGSYRKAVEQYQRAWSNPANRQPEVAYASAGICLSSSGDKVRAEQYLRKALEINKRYPLALMQMAELTFKSKKYLSARAYLQRLGAPAQLGERALYIGFHAENSLGDKEMARRYRGELFKRYPGSEEARKLQGEDDEYRRGVGER</sequence>
<keyword evidence="7" id="KW-1185">Reference proteome</keyword>
<evidence type="ECO:0000313" key="7">
    <source>
        <dbReference type="Proteomes" id="UP000191110"/>
    </source>
</evidence>
<organism evidence="6 7">
    <name type="scientific">Solemya pervernicosa gill symbiont</name>
    <dbReference type="NCBI Taxonomy" id="642797"/>
    <lineage>
        <taxon>Bacteria</taxon>
        <taxon>Pseudomonadati</taxon>
        <taxon>Pseudomonadota</taxon>
        <taxon>Gammaproteobacteria</taxon>
        <taxon>sulfur-oxidizing symbionts</taxon>
    </lineage>
</organism>
<evidence type="ECO:0000256" key="4">
    <source>
        <dbReference type="SAM" id="MobiDB-lite"/>
    </source>
</evidence>
<dbReference type="InterPro" id="IPR019734">
    <property type="entry name" value="TPR_rpt"/>
</dbReference>
<feature type="repeat" description="TPR" evidence="3">
    <location>
        <begin position="71"/>
        <end position="104"/>
    </location>
</feature>
<proteinExistence type="predicted"/>
<dbReference type="PANTHER" id="PTHR44227">
    <property type="match status" value="1"/>
</dbReference>
<reference evidence="6 7" key="1">
    <citation type="submission" date="2016-11" db="EMBL/GenBank/DDBJ databases">
        <title>Mixed transmission modes and dynamic genome evolution in an obligate animal-bacterial symbiosis.</title>
        <authorList>
            <person name="Russell S.L."/>
            <person name="Corbett-Detig R.B."/>
            <person name="Cavanaugh C.M."/>
        </authorList>
    </citation>
    <scope>NUCLEOTIDE SEQUENCE [LARGE SCALE GENOMIC DNA]</scope>
    <source>
        <strain evidence="6">Sveles-Q1</strain>
    </source>
</reference>
<feature type="signal peptide" evidence="5">
    <location>
        <begin position="1"/>
        <end position="19"/>
    </location>
</feature>
<protein>
    <submittedName>
        <fullName evidence="6">Type IV pilus biogenesis/stability protein PilW</fullName>
    </submittedName>
</protein>
<dbReference type="SUPFAM" id="SSF48452">
    <property type="entry name" value="TPR-like"/>
    <property type="match status" value="1"/>
</dbReference>
<dbReference type="EMBL" id="MPRL01000002">
    <property type="protein sequence ID" value="OOZ42194.1"/>
    <property type="molecule type" value="Genomic_DNA"/>
</dbReference>
<dbReference type="InterPro" id="IPR013360">
    <property type="entry name" value="Pilus_4_PilW"/>
</dbReference>
<evidence type="ECO:0000256" key="1">
    <source>
        <dbReference type="ARBA" id="ARBA00022737"/>
    </source>
</evidence>
<feature type="repeat" description="TPR" evidence="3">
    <location>
        <begin position="37"/>
        <end position="70"/>
    </location>
</feature>
<dbReference type="PROSITE" id="PS51257">
    <property type="entry name" value="PROKAR_LIPOPROTEIN"/>
    <property type="match status" value="1"/>
</dbReference>
<dbReference type="RefSeq" id="WP_078482221.1">
    <property type="nucleotide sequence ID" value="NZ_MPRL01000002.1"/>
</dbReference>
<dbReference type="Proteomes" id="UP000191110">
    <property type="component" value="Unassembled WGS sequence"/>
</dbReference>
<accession>A0A1T2LAX0</accession>
<evidence type="ECO:0000313" key="6">
    <source>
        <dbReference type="EMBL" id="OOZ42194.1"/>
    </source>
</evidence>
<evidence type="ECO:0000256" key="5">
    <source>
        <dbReference type="SAM" id="SignalP"/>
    </source>
</evidence>
<comment type="caution">
    <text evidence="6">The sequence shown here is derived from an EMBL/GenBank/DDBJ whole genome shotgun (WGS) entry which is preliminary data.</text>
</comment>
<dbReference type="SMART" id="SM00028">
    <property type="entry name" value="TPR"/>
    <property type="match status" value="4"/>
</dbReference>
<evidence type="ECO:0000256" key="2">
    <source>
        <dbReference type="ARBA" id="ARBA00022803"/>
    </source>
</evidence>
<dbReference type="InterPro" id="IPR052346">
    <property type="entry name" value="O-mannosyl-transferase_TMTC"/>
</dbReference>
<gene>
    <name evidence="6" type="ORF">BOW53_01035</name>
</gene>
<keyword evidence="2 3" id="KW-0802">TPR repeat</keyword>
<keyword evidence="1" id="KW-0677">Repeat</keyword>
<dbReference type="Pfam" id="PF13181">
    <property type="entry name" value="TPR_8"/>
    <property type="match status" value="1"/>
</dbReference>
<dbReference type="PANTHER" id="PTHR44227:SF3">
    <property type="entry name" value="PROTEIN O-MANNOSYL-TRANSFERASE TMTC4"/>
    <property type="match status" value="1"/>
</dbReference>
<dbReference type="NCBIfam" id="TIGR02521">
    <property type="entry name" value="type_IV_pilW"/>
    <property type="match status" value="1"/>
</dbReference>
<dbReference type="PROSITE" id="PS50005">
    <property type="entry name" value="TPR"/>
    <property type="match status" value="2"/>
</dbReference>
<keyword evidence="5" id="KW-0732">Signal</keyword>
<feature type="chain" id="PRO_5013295397" evidence="5">
    <location>
        <begin position="20"/>
        <end position="262"/>
    </location>
</feature>
<name>A0A1T2LAX0_9GAMM</name>
<dbReference type="OrthoDB" id="129043at2"/>
<feature type="region of interest" description="Disordered" evidence="4">
    <location>
        <begin position="242"/>
        <end position="262"/>
    </location>
</feature>
<dbReference type="Gene3D" id="1.25.40.10">
    <property type="entry name" value="Tetratricopeptide repeat domain"/>
    <property type="match status" value="1"/>
</dbReference>
<evidence type="ECO:0000256" key="3">
    <source>
        <dbReference type="PROSITE-ProRule" id="PRU00339"/>
    </source>
</evidence>
<dbReference type="InterPro" id="IPR011990">
    <property type="entry name" value="TPR-like_helical_dom_sf"/>
</dbReference>